<keyword evidence="2" id="KW-1185">Reference proteome</keyword>
<protein>
    <submittedName>
        <fullName evidence="1">Uncharacterized protein</fullName>
    </submittedName>
</protein>
<dbReference type="AlphaFoldDB" id="A0A3P7L269"/>
<evidence type="ECO:0000313" key="1">
    <source>
        <dbReference type="EMBL" id="VDM73562.1"/>
    </source>
</evidence>
<gene>
    <name evidence="1" type="ORF">SVUK_LOCUS8560</name>
</gene>
<reference evidence="1 2" key="1">
    <citation type="submission" date="2018-11" db="EMBL/GenBank/DDBJ databases">
        <authorList>
            <consortium name="Pathogen Informatics"/>
        </authorList>
    </citation>
    <scope>NUCLEOTIDE SEQUENCE [LARGE SCALE GENOMIC DNA]</scope>
</reference>
<dbReference type="OrthoDB" id="340346at2759"/>
<dbReference type="Proteomes" id="UP000270094">
    <property type="component" value="Unassembled WGS sequence"/>
</dbReference>
<accession>A0A3P7L269</accession>
<name>A0A3P7L269_STRVU</name>
<organism evidence="1 2">
    <name type="scientific">Strongylus vulgaris</name>
    <name type="common">Blood worm</name>
    <dbReference type="NCBI Taxonomy" id="40348"/>
    <lineage>
        <taxon>Eukaryota</taxon>
        <taxon>Metazoa</taxon>
        <taxon>Ecdysozoa</taxon>
        <taxon>Nematoda</taxon>
        <taxon>Chromadorea</taxon>
        <taxon>Rhabditida</taxon>
        <taxon>Rhabditina</taxon>
        <taxon>Rhabditomorpha</taxon>
        <taxon>Strongyloidea</taxon>
        <taxon>Strongylidae</taxon>
        <taxon>Strongylus</taxon>
    </lineage>
</organism>
<evidence type="ECO:0000313" key="2">
    <source>
        <dbReference type="Proteomes" id="UP000270094"/>
    </source>
</evidence>
<proteinExistence type="predicted"/>
<sequence length="80" mass="8918">MVEANTEEMPSSNGLDWDKLFKMAEDLDLDEVTRGPIENALVHLAKSPENIPKIAKMHEKNFHKTIENKGGLAPLTPSSF</sequence>
<dbReference type="EMBL" id="UYYB01031326">
    <property type="protein sequence ID" value="VDM73562.1"/>
    <property type="molecule type" value="Genomic_DNA"/>
</dbReference>